<protein>
    <submittedName>
        <fullName evidence="1">Uncharacterized protein</fullName>
    </submittedName>
</protein>
<reference evidence="1" key="1">
    <citation type="submission" date="2021-08" db="EMBL/GenBank/DDBJ databases">
        <authorList>
            <person name="Zhang H."/>
            <person name="Xu M."/>
            <person name="Yu Z."/>
            <person name="Yang L."/>
            <person name="Cai Y."/>
        </authorList>
    </citation>
    <scope>NUCLEOTIDE SEQUENCE</scope>
    <source>
        <strain evidence="1">CHL1</strain>
    </source>
</reference>
<evidence type="ECO:0000313" key="2">
    <source>
        <dbReference type="Proteomes" id="UP000825701"/>
    </source>
</evidence>
<dbReference type="Proteomes" id="UP000825701">
    <property type="component" value="Chromosome"/>
</dbReference>
<gene>
    <name evidence="1" type="ORF">K6K41_16085</name>
</gene>
<keyword evidence="2" id="KW-1185">Reference proteome</keyword>
<proteinExistence type="predicted"/>
<accession>A0A9E6R5F8</accession>
<sequence>MTGTIASKVIEHFIGSPLQARRDAWFTDLGGRIAGLLEKGVLTEADLAGNEEFVSVVADATAAAMRTHHEAKREALANAAINTAIGVTMDEVVRASFMAYIERYSPLHLEVLRILANPGAHERMSAAAKKVYIGSSVTVLIEALNGPTEDVVARVLRDLDSDGLTNGSAMGAMATGGSMLDKRTSSIGDAFLRFISTPA</sequence>
<dbReference type="AlphaFoldDB" id="A0A9E6R5F8"/>
<organism evidence="1 2">
    <name type="scientific">Chenggangzhangella methanolivorans</name>
    <dbReference type="NCBI Taxonomy" id="1437009"/>
    <lineage>
        <taxon>Bacteria</taxon>
        <taxon>Pseudomonadati</taxon>
        <taxon>Pseudomonadota</taxon>
        <taxon>Alphaproteobacteria</taxon>
        <taxon>Hyphomicrobiales</taxon>
        <taxon>Methylopilaceae</taxon>
        <taxon>Chenggangzhangella</taxon>
    </lineage>
</organism>
<dbReference type="RefSeq" id="WP_261401487.1">
    <property type="nucleotide sequence ID" value="NZ_CP081869.1"/>
</dbReference>
<dbReference type="KEGG" id="cmet:K6K41_16085"/>
<dbReference type="EMBL" id="CP081869">
    <property type="protein sequence ID" value="QZN98555.1"/>
    <property type="molecule type" value="Genomic_DNA"/>
</dbReference>
<evidence type="ECO:0000313" key="1">
    <source>
        <dbReference type="EMBL" id="QZN98555.1"/>
    </source>
</evidence>
<name>A0A9E6R5F8_9HYPH</name>